<proteinExistence type="predicted"/>
<dbReference type="AlphaFoldDB" id="A0A0F9VW53"/>
<sequence>MNRKTIVVAIVIVSLIAVLGYVVNEYVLTDSNLRATKQKIKTYRIIAEEQRLVREILQDKIVIAKIQAAFAPVDPNSP</sequence>
<keyword evidence="1" id="KW-0812">Transmembrane</keyword>
<accession>A0A0F9VW53</accession>
<keyword evidence="1" id="KW-0472">Membrane</keyword>
<dbReference type="EMBL" id="LAZR01000275">
    <property type="protein sequence ID" value="KKN77696.1"/>
    <property type="molecule type" value="Genomic_DNA"/>
</dbReference>
<gene>
    <name evidence="2" type="ORF">LCGC14_0358220</name>
</gene>
<comment type="caution">
    <text evidence="2">The sequence shown here is derived from an EMBL/GenBank/DDBJ whole genome shotgun (WGS) entry which is preliminary data.</text>
</comment>
<name>A0A0F9VW53_9ZZZZ</name>
<feature type="transmembrane region" description="Helical" evidence="1">
    <location>
        <begin position="6"/>
        <end position="28"/>
    </location>
</feature>
<reference evidence="2" key="1">
    <citation type="journal article" date="2015" name="Nature">
        <title>Complex archaea that bridge the gap between prokaryotes and eukaryotes.</title>
        <authorList>
            <person name="Spang A."/>
            <person name="Saw J.H."/>
            <person name="Jorgensen S.L."/>
            <person name="Zaremba-Niedzwiedzka K."/>
            <person name="Martijn J."/>
            <person name="Lind A.E."/>
            <person name="van Eijk R."/>
            <person name="Schleper C."/>
            <person name="Guy L."/>
            <person name="Ettema T.J."/>
        </authorList>
    </citation>
    <scope>NUCLEOTIDE SEQUENCE</scope>
</reference>
<evidence type="ECO:0000313" key="2">
    <source>
        <dbReference type="EMBL" id="KKN77696.1"/>
    </source>
</evidence>
<evidence type="ECO:0000256" key="1">
    <source>
        <dbReference type="SAM" id="Phobius"/>
    </source>
</evidence>
<organism evidence="2">
    <name type="scientific">marine sediment metagenome</name>
    <dbReference type="NCBI Taxonomy" id="412755"/>
    <lineage>
        <taxon>unclassified sequences</taxon>
        <taxon>metagenomes</taxon>
        <taxon>ecological metagenomes</taxon>
    </lineage>
</organism>
<protein>
    <submittedName>
        <fullName evidence="2">Uncharacterized protein</fullName>
    </submittedName>
</protein>
<keyword evidence="1" id="KW-1133">Transmembrane helix</keyword>